<dbReference type="Proteomes" id="UP001528912">
    <property type="component" value="Unassembled WGS sequence"/>
</dbReference>
<sequence>MPRGSRIARTVSPSTRAGLSSYASSAFQKGRTASMSAASMPISTVAAARGCETTDAPIASSLIVLASSTSRSVTQLTSWLVVTMCTVPGWRTSIAGWWSMASAAAATRPAKAPASV</sequence>
<proteinExistence type="predicted"/>
<protein>
    <submittedName>
        <fullName evidence="1">Uncharacterized protein</fullName>
    </submittedName>
</protein>
<evidence type="ECO:0000313" key="2">
    <source>
        <dbReference type="Proteomes" id="UP001528912"/>
    </source>
</evidence>
<reference evidence="1 2" key="1">
    <citation type="submission" date="2023-03" db="EMBL/GenBank/DDBJ databases">
        <title>YIM 133296 draft genome.</title>
        <authorList>
            <person name="Xiong L."/>
        </authorList>
    </citation>
    <scope>NUCLEOTIDE SEQUENCE [LARGE SCALE GENOMIC DNA]</scope>
    <source>
        <strain evidence="1 2">YIM 133296</strain>
    </source>
</reference>
<comment type="caution">
    <text evidence="1">The sequence shown here is derived from an EMBL/GenBank/DDBJ whole genome shotgun (WGS) entry which is preliminary data.</text>
</comment>
<accession>A0ABT6C285</accession>
<dbReference type="EMBL" id="JAROAV010000002">
    <property type="protein sequence ID" value="MDF8262731.1"/>
    <property type="molecule type" value="Genomic_DNA"/>
</dbReference>
<evidence type="ECO:0000313" key="1">
    <source>
        <dbReference type="EMBL" id="MDF8262731.1"/>
    </source>
</evidence>
<keyword evidence="2" id="KW-1185">Reference proteome</keyword>
<name>A0ABT6C285_9MICO</name>
<organism evidence="1 2">
    <name type="scientific">Luteipulveratus flavus</name>
    <dbReference type="NCBI Taxonomy" id="3031728"/>
    <lineage>
        <taxon>Bacteria</taxon>
        <taxon>Bacillati</taxon>
        <taxon>Actinomycetota</taxon>
        <taxon>Actinomycetes</taxon>
        <taxon>Micrococcales</taxon>
        <taxon>Dermacoccaceae</taxon>
        <taxon>Luteipulveratus</taxon>
    </lineage>
</organism>
<gene>
    <name evidence="1" type="ORF">P4R38_00545</name>
</gene>